<evidence type="ECO:0000259" key="8">
    <source>
        <dbReference type="Pfam" id="PF18317"/>
    </source>
</evidence>
<evidence type="ECO:0000313" key="10">
    <source>
        <dbReference type="Proteomes" id="UP000001568"/>
    </source>
</evidence>
<dbReference type="eggNOG" id="KOG0692">
    <property type="taxonomic scope" value="Eukaryota"/>
</dbReference>
<evidence type="ECO:0000313" key="9">
    <source>
        <dbReference type="EMBL" id="ABO98979.1"/>
    </source>
</evidence>
<dbReference type="NCBIfam" id="TIGR01093">
    <property type="entry name" value="aroD"/>
    <property type="match status" value="1"/>
</dbReference>
<accession>A4S5X6</accession>
<dbReference type="PANTHER" id="PTHR21089:SF1">
    <property type="entry name" value="BIFUNCTIONAL 3-DEHYDROQUINATE DEHYDRATASE_SHIKIMATE DEHYDROGENASE, CHLOROPLASTIC"/>
    <property type="match status" value="1"/>
</dbReference>
<dbReference type="Pfam" id="PF08501">
    <property type="entry name" value="Shikimate_dh_N"/>
    <property type="match status" value="1"/>
</dbReference>
<dbReference type="CDD" id="cd01065">
    <property type="entry name" value="NAD_bind_Shikimate_DH"/>
    <property type="match status" value="1"/>
</dbReference>
<dbReference type="GeneID" id="5004887"/>
<dbReference type="HOGENOM" id="CLU_019120_0_0_1"/>
<keyword evidence="2" id="KW-0028">Amino-acid biosynthesis</keyword>
<dbReference type="SUPFAM" id="SSF53223">
    <property type="entry name" value="Aminoacid dehydrogenase-like, N-terminal domain"/>
    <property type="match status" value="1"/>
</dbReference>
<dbReference type="Pfam" id="PF18317">
    <property type="entry name" value="SDH_C"/>
    <property type="match status" value="1"/>
</dbReference>
<dbReference type="GO" id="GO:0019632">
    <property type="term" value="P:shikimate metabolic process"/>
    <property type="evidence" value="ECO:0007669"/>
    <property type="project" value="EnsemblPlants"/>
</dbReference>
<dbReference type="GO" id="GO:0009423">
    <property type="term" value="P:chorismate biosynthetic process"/>
    <property type="evidence" value="ECO:0007669"/>
    <property type="project" value="UniProtKB-UniPathway"/>
</dbReference>
<evidence type="ECO:0000256" key="3">
    <source>
        <dbReference type="ARBA" id="ARBA00022857"/>
    </source>
</evidence>
<dbReference type="PANTHER" id="PTHR21089">
    <property type="entry name" value="SHIKIMATE DEHYDROGENASE"/>
    <property type="match status" value="1"/>
</dbReference>
<dbReference type="EMBL" id="CP000592">
    <property type="protein sequence ID" value="ABO98979.1"/>
    <property type="molecule type" value="Genomic_DNA"/>
</dbReference>
<dbReference type="Gene3D" id="3.40.50.10860">
    <property type="entry name" value="Leucine Dehydrogenase, chain A, domain 1"/>
    <property type="match status" value="1"/>
</dbReference>
<dbReference type="Proteomes" id="UP000001568">
    <property type="component" value="Chromosome 12"/>
</dbReference>
<dbReference type="GO" id="GO:0009073">
    <property type="term" value="P:aromatic amino acid family biosynthetic process"/>
    <property type="evidence" value="ECO:0007669"/>
    <property type="project" value="UniProtKB-KW"/>
</dbReference>
<gene>
    <name evidence="9" type="ORF">OSTLU_39392</name>
</gene>
<dbReference type="InterPro" id="IPR022893">
    <property type="entry name" value="Shikimate_DH_fam"/>
</dbReference>
<dbReference type="Gene3D" id="3.40.50.720">
    <property type="entry name" value="NAD(P)-binding Rossmann-like Domain"/>
    <property type="match status" value="1"/>
</dbReference>
<dbReference type="InterPro" id="IPR001381">
    <property type="entry name" value="DHquinase_I"/>
</dbReference>
<dbReference type="InterPro" id="IPR046346">
    <property type="entry name" value="Aminoacid_DH-like_N_sf"/>
</dbReference>
<evidence type="ECO:0000259" key="7">
    <source>
        <dbReference type="Pfam" id="PF08501"/>
    </source>
</evidence>
<dbReference type="Pfam" id="PF01488">
    <property type="entry name" value="Shikimate_DH"/>
    <property type="match status" value="1"/>
</dbReference>
<dbReference type="InterPro" id="IPR013708">
    <property type="entry name" value="Shikimate_DH-bd_N"/>
</dbReference>
<name>A4S5X6_OSTLU</name>
<evidence type="ECO:0000256" key="5">
    <source>
        <dbReference type="ARBA" id="ARBA00023141"/>
    </source>
</evidence>
<proteinExistence type="inferred from homology"/>
<dbReference type="HAMAP" id="MF_00222">
    <property type="entry name" value="Shikimate_DH_AroE"/>
    <property type="match status" value="1"/>
</dbReference>
<dbReference type="Gene3D" id="3.20.20.70">
    <property type="entry name" value="Aldolase class I"/>
    <property type="match status" value="1"/>
</dbReference>
<reference evidence="9 10" key="1">
    <citation type="journal article" date="2007" name="Proc. Natl. Acad. Sci. U.S.A.">
        <title>The tiny eukaryote Ostreococcus provides genomic insights into the paradox of plankton speciation.</title>
        <authorList>
            <person name="Palenik B."/>
            <person name="Grimwood J."/>
            <person name="Aerts A."/>
            <person name="Rouze P."/>
            <person name="Salamov A."/>
            <person name="Putnam N."/>
            <person name="Dupont C."/>
            <person name="Jorgensen R."/>
            <person name="Derelle E."/>
            <person name="Rombauts S."/>
            <person name="Zhou K."/>
            <person name="Otillar R."/>
            <person name="Merchant S.S."/>
            <person name="Podell S."/>
            <person name="Gaasterland T."/>
            <person name="Napoli C."/>
            <person name="Gendler K."/>
            <person name="Manuell A."/>
            <person name="Tai V."/>
            <person name="Vallon O."/>
            <person name="Piganeau G."/>
            <person name="Jancek S."/>
            <person name="Heijde M."/>
            <person name="Jabbari K."/>
            <person name="Bowler C."/>
            <person name="Lohr M."/>
            <person name="Robbens S."/>
            <person name="Werner G."/>
            <person name="Dubchak I."/>
            <person name="Pazour G.J."/>
            <person name="Ren Q."/>
            <person name="Paulsen I."/>
            <person name="Delwiche C."/>
            <person name="Schmutz J."/>
            <person name="Rokhsar D."/>
            <person name="Van de Peer Y."/>
            <person name="Moreau H."/>
            <person name="Grigoriev I.V."/>
        </authorList>
    </citation>
    <scope>NUCLEOTIDE SEQUENCE [LARGE SCALE GENOMIC DNA]</scope>
    <source>
        <strain evidence="9 10">CCE9901</strain>
    </source>
</reference>
<dbReference type="SUPFAM" id="SSF51735">
    <property type="entry name" value="NAD(P)-binding Rossmann-fold domains"/>
    <property type="match status" value="1"/>
</dbReference>
<keyword evidence="5" id="KW-0057">Aromatic amino acid biosynthesis</keyword>
<dbReference type="STRING" id="436017.A4S5X6"/>
<dbReference type="RefSeq" id="XP_001420686.1">
    <property type="nucleotide sequence ID" value="XM_001420649.1"/>
</dbReference>
<evidence type="ECO:0000259" key="6">
    <source>
        <dbReference type="Pfam" id="PF01488"/>
    </source>
</evidence>
<dbReference type="GO" id="GO:0008652">
    <property type="term" value="P:amino acid biosynthetic process"/>
    <property type="evidence" value="ECO:0007669"/>
    <property type="project" value="UniProtKB-KW"/>
</dbReference>
<sequence length="526" mass="55500">MRVRARAACKLTTSVIAPNLELALRDVDDAVRKGADVVELRVDFLRDDAARGTLGDAIEALIKASPVPVIVTNRPTWEGGQDDGDESARLEALWRAHECGAAYVDCEALAAERFFAAKPATATLRNGKTKIILSSHNYDETPNDEILAEIHAKCVRLGADIVKMASVCNAVEDVARLEKLLRTKGREIETIVLGMSEHGQVSRLLAAKFGSFLTFGAIRRGEESAPGQPLLEELRDLYRVPTQTAATKVMGVIGNPIGHSKSPALHNPCLAAAGVDACYVPLLVKDIKTFLASPLFGSKDFVGFSVTIPHKEDALECCAEVDPVAKQIGAVNTLVRQPDGSLKGYNTDYVAAIEAIENAMEKKTGVAAAKSLAGKTVVVIGAGGAGKALAFGAKFKGANVVIANRSVERAQALADACGGVAVSLEDLASGSVVGDVLANSTSVGMQPNVEDTPTPASVLGGFSVVFDAVYTPLETRLLREAKASGCEIASGLDMFVGQAARQFELFTGKEAEVELMRDAVLSSIKR</sequence>
<organism evidence="9 10">
    <name type="scientific">Ostreococcus lucimarinus (strain CCE9901)</name>
    <dbReference type="NCBI Taxonomy" id="436017"/>
    <lineage>
        <taxon>Eukaryota</taxon>
        <taxon>Viridiplantae</taxon>
        <taxon>Chlorophyta</taxon>
        <taxon>Mamiellophyceae</taxon>
        <taxon>Mamiellales</taxon>
        <taxon>Bathycoccaceae</taxon>
        <taxon>Ostreococcus</taxon>
    </lineage>
</organism>
<feature type="domain" description="SDH C-terminal" evidence="8">
    <location>
        <begin position="491"/>
        <end position="521"/>
    </location>
</feature>
<dbReference type="OMA" id="QCCDEVD"/>
<dbReference type="InterPro" id="IPR036291">
    <property type="entry name" value="NAD(P)-bd_dom_sf"/>
</dbReference>
<dbReference type="AlphaFoldDB" id="A4S5X6"/>
<evidence type="ECO:0000256" key="1">
    <source>
        <dbReference type="ARBA" id="ARBA00012962"/>
    </source>
</evidence>
<dbReference type="CDD" id="cd00502">
    <property type="entry name" value="DHQase_I"/>
    <property type="match status" value="1"/>
</dbReference>
<dbReference type="HAMAP" id="MF_00214">
    <property type="entry name" value="AroD"/>
    <property type="match status" value="1"/>
</dbReference>
<evidence type="ECO:0000256" key="4">
    <source>
        <dbReference type="ARBA" id="ARBA00023002"/>
    </source>
</evidence>
<dbReference type="UniPathway" id="UPA00053">
    <property type="reaction ID" value="UER00087"/>
</dbReference>
<feature type="domain" description="Shikimate dehydrogenase substrate binding N-terminal" evidence="7">
    <location>
        <begin position="252"/>
        <end position="334"/>
    </location>
</feature>
<keyword evidence="10" id="KW-1185">Reference proteome</keyword>
<dbReference type="EC" id="1.1.1.25" evidence="1"/>
<dbReference type="NCBIfam" id="TIGR00507">
    <property type="entry name" value="aroE"/>
    <property type="match status" value="1"/>
</dbReference>
<dbReference type="Gramene" id="ABO98979">
    <property type="protein sequence ID" value="ABO98979"/>
    <property type="gene ID" value="OSTLU_39392"/>
</dbReference>
<dbReference type="KEGG" id="olu:OSTLU_39392"/>
<dbReference type="InterPro" id="IPR041121">
    <property type="entry name" value="SDH_C"/>
</dbReference>
<dbReference type="Pfam" id="PF01487">
    <property type="entry name" value="DHquinase_I"/>
    <property type="match status" value="1"/>
</dbReference>
<dbReference type="OrthoDB" id="204377at2759"/>
<keyword evidence="3" id="KW-0521">NADP</keyword>
<dbReference type="InterPro" id="IPR011342">
    <property type="entry name" value="Shikimate_DH"/>
</dbReference>
<dbReference type="GO" id="GO:0050661">
    <property type="term" value="F:NADP binding"/>
    <property type="evidence" value="ECO:0007669"/>
    <property type="project" value="InterPro"/>
</dbReference>
<dbReference type="InterPro" id="IPR006151">
    <property type="entry name" value="Shikm_DH/Glu-tRNA_Rdtase"/>
</dbReference>
<protein>
    <recommendedName>
        <fullName evidence="1">shikimate dehydrogenase (NADP(+))</fullName>
        <ecNumber evidence="1">1.1.1.25</ecNumber>
    </recommendedName>
</protein>
<feature type="domain" description="Quinate/shikimate 5-dehydrogenase/glutamyl-tRNA reductase" evidence="6">
    <location>
        <begin position="369"/>
        <end position="442"/>
    </location>
</feature>
<dbReference type="GO" id="GO:0004764">
    <property type="term" value="F:shikimate 3-dehydrogenase (NADP+) activity"/>
    <property type="evidence" value="ECO:0007669"/>
    <property type="project" value="UniProtKB-EC"/>
</dbReference>
<evidence type="ECO:0000256" key="2">
    <source>
        <dbReference type="ARBA" id="ARBA00022605"/>
    </source>
</evidence>
<dbReference type="SUPFAM" id="SSF51569">
    <property type="entry name" value="Aldolase"/>
    <property type="match status" value="1"/>
</dbReference>
<keyword evidence="4" id="KW-0560">Oxidoreductase</keyword>
<dbReference type="GO" id="GO:0003855">
    <property type="term" value="F:3-dehydroquinate dehydratase activity"/>
    <property type="evidence" value="ECO:0007669"/>
    <property type="project" value="InterPro"/>
</dbReference>
<dbReference type="InterPro" id="IPR013785">
    <property type="entry name" value="Aldolase_TIM"/>
</dbReference>